<sequence length="393" mass="44185">VGPISMESPRYLVHFYREYHNNDIILLHYNYTGKLHASKYKGSLKADAIAFLVVCAFIVMENLVVLLAIWRNKKFHLPMYYLIGNLTLSDLLAGVAYIANIIMSGPNTLKLTPVQWFLREGGVFVTLAASVLSLLAIAIERHITMIRMRLYHGDKKGRMFLLIGASWLASILLGVLPVLGWNCMENLPKCSTVLPLYSKHYLLFCITVFLAILLSIVVLYARIYRMVKFNGQHLGTLRKGMLKKSQKYMALLKTVTIVVGTFIACWLPLFLLLLLDVACQVQACSVLYKADYFLALAMINSLLNPIIYTLTSKDMRRAIFKLLCCLLVVAPGAEESRVKHFGYPTLDGSTSKSERSSHQQEGHNMSLSVGNVLSSSLPNWKVCCSSSCCFRHQ</sequence>
<keyword evidence="3 11" id="KW-0812">Transmembrane</keyword>
<dbReference type="SMART" id="SM01381">
    <property type="entry name" value="7TM_GPCR_Srsx"/>
    <property type="match status" value="1"/>
</dbReference>
<feature type="transmembrane region" description="Helical" evidence="12">
    <location>
        <begin position="48"/>
        <end position="70"/>
    </location>
</feature>
<keyword evidence="10" id="KW-1015">Disulfide bond</keyword>
<evidence type="ECO:0000256" key="9">
    <source>
        <dbReference type="ARBA" id="ARBA00023224"/>
    </source>
</evidence>
<feature type="transmembrane region" description="Helical" evidence="12">
    <location>
        <begin position="292"/>
        <end position="311"/>
    </location>
</feature>
<feature type="transmembrane region" description="Helical" evidence="12">
    <location>
        <begin position="201"/>
        <end position="221"/>
    </location>
</feature>
<dbReference type="PANTHER" id="PTHR22750">
    <property type="entry name" value="G-PROTEIN COUPLED RECEPTOR"/>
    <property type="match status" value="1"/>
</dbReference>
<evidence type="ECO:0000256" key="8">
    <source>
        <dbReference type="ARBA" id="ARBA00023180"/>
    </source>
</evidence>
<accession>A0A8D2IVC3</accession>
<evidence type="ECO:0000259" key="13">
    <source>
        <dbReference type="PROSITE" id="PS50262"/>
    </source>
</evidence>
<feature type="domain" description="G-protein coupled receptors family 1 profile" evidence="13">
    <location>
        <begin position="61"/>
        <end position="308"/>
    </location>
</feature>
<comment type="subcellular location">
    <subcellularLocation>
        <location evidence="1">Cell membrane</location>
        <topology evidence="1">Multi-pass membrane protein</topology>
    </subcellularLocation>
</comment>
<dbReference type="PRINTS" id="PR00237">
    <property type="entry name" value="GPCRRHODOPSN"/>
</dbReference>
<evidence type="ECO:0000256" key="1">
    <source>
        <dbReference type="ARBA" id="ARBA00004651"/>
    </source>
</evidence>
<keyword evidence="9 11" id="KW-0807">Transducer</keyword>
<evidence type="ECO:0000256" key="3">
    <source>
        <dbReference type="ARBA" id="ARBA00022692"/>
    </source>
</evidence>
<dbReference type="CDD" id="cd15348">
    <property type="entry name" value="7tmA_S1PR5_Edg8"/>
    <property type="match status" value="1"/>
</dbReference>
<dbReference type="Proteomes" id="UP000694545">
    <property type="component" value="Unplaced"/>
</dbReference>
<feature type="transmembrane region" description="Helical" evidence="12">
    <location>
        <begin position="160"/>
        <end position="181"/>
    </location>
</feature>
<evidence type="ECO:0000256" key="11">
    <source>
        <dbReference type="RuleBase" id="RU000688"/>
    </source>
</evidence>
<dbReference type="InterPro" id="IPR000276">
    <property type="entry name" value="GPCR_Rhodpsn"/>
</dbReference>
<dbReference type="InterPro" id="IPR017452">
    <property type="entry name" value="GPCR_Rhodpsn_7TM"/>
</dbReference>
<dbReference type="Ensembl" id="ENSVKKT00000002716.1">
    <property type="protein sequence ID" value="ENSVKKP00000002641.1"/>
    <property type="gene ID" value="ENSVKKG00000002097.1"/>
</dbReference>
<keyword evidence="5 11" id="KW-0297">G-protein coupled receptor</keyword>
<evidence type="ECO:0000256" key="4">
    <source>
        <dbReference type="ARBA" id="ARBA00022989"/>
    </source>
</evidence>
<keyword evidence="7 11" id="KW-0675">Receptor</keyword>
<dbReference type="OMA" id="KQGRMFA"/>
<keyword evidence="15" id="KW-1185">Reference proteome</keyword>
<dbReference type="Pfam" id="PF00001">
    <property type="entry name" value="7tm_1"/>
    <property type="match status" value="1"/>
</dbReference>
<organism evidence="14 15">
    <name type="scientific">Varanus komodoensis</name>
    <name type="common">Komodo dragon</name>
    <dbReference type="NCBI Taxonomy" id="61221"/>
    <lineage>
        <taxon>Eukaryota</taxon>
        <taxon>Metazoa</taxon>
        <taxon>Chordata</taxon>
        <taxon>Craniata</taxon>
        <taxon>Vertebrata</taxon>
        <taxon>Euteleostomi</taxon>
        <taxon>Lepidosauria</taxon>
        <taxon>Squamata</taxon>
        <taxon>Bifurcata</taxon>
        <taxon>Unidentata</taxon>
        <taxon>Episquamata</taxon>
        <taxon>Toxicofera</taxon>
        <taxon>Anguimorpha</taxon>
        <taxon>Paleoanguimorpha</taxon>
        <taxon>Varanoidea</taxon>
        <taxon>Varanidae</taxon>
        <taxon>Varanus</taxon>
    </lineage>
</organism>
<evidence type="ECO:0000256" key="10">
    <source>
        <dbReference type="PIRSR" id="PIRSR604061-50"/>
    </source>
</evidence>
<feature type="transmembrane region" description="Helical" evidence="12">
    <location>
        <begin position="248"/>
        <end position="272"/>
    </location>
</feature>
<feature type="disulfide bond" evidence="10">
    <location>
        <begin position="279"/>
        <end position="284"/>
    </location>
</feature>
<evidence type="ECO:0000256" key="2">
    <source>
        <dbReference type="ARBA" id="ARBA00022475"/>
    </source>
</evidence>
<dbReference type="PRINTS" id="PR00642">
    <property type="entry name" value="EDG1RECEPTOR"/>
</dbReference>
<keyword evidence="6 12" id="KW-0472">Membrane</keyword>
<dbReference type="AlphaFoldDB" id="A0A8D2IVC3"/>
<name>A0A8D2IVC3_VARKO</name>
<dbReference type="GO" id="GO:0038036">
    <property type="term" value="F:sphingosine-1-phosphate receptor activity"/>
    <property type="evidence" value="ECO:0007669"/>
    <property type="project" value="InterPro"/>
</dbReference>
<keyword evidence="4 12" id="KW-1133">Transmembrane helix</keyword>
<feature type="transmembrane region" description="Helical" evidence="12">
    <location>
        <begin position="82"/>
        <end position="102"/>
    </location>
</feature>
<dbReference type="GO" id="GO:0005886">
    <property type="term" value="C:plasma membrane"/>
    <property type="evidence" value="ECO:0007669"/>
    <property type="project" value="UniProtKB-SubCell"/>
</dbReference>
<feature type="transmembrane region" description="Helical" evidence="12">
    <location>
        <begin position="122"/>
        <end position="139"/>
    </location>
</feature>
<reference evidence="14" key="1">
    <citation type="submission" date="2025-08" db="UniProtKB">
        <authorList>
            <consortium name="Ensembl"/>
        </authorList>
    </citation>
    <scope>IDENTIFICATION</scope>
</reference>
<evidence type="ECO:0000313" key="14">
    <source>
        <dbReference type="Ensembl" id="ENSVKKP00000002641.1"/>
    </source>
</evidence>
<comment type="similarity">
    <text evidence="11">Belongs to the G-protein coupled receptor 1 family.</text>
</comment>
<evidence type="ECO:0000256" key="12">
    <source>
        <dbReference type="SAM" id="Phobius"/>
    </source>
</evidence>
<evidence type="ECO:0000256" key="5">
    <source>
        <dbReference type="ARBA" id="ARBA00023040"/>
    </source>
</evidence>
<dbReference type="Gene3D" id="1.20.1070.10">
    <property type="entry name" value="Rhodopsin 7-helix transmembrane proteins"/>
    <property type="match status" value="1"/>
</dbReference>
<keyword evidence="8" id="KW-0325">Glycoprotein</keyword>
<feature type="disulfide bond" evidence="10">
    <location>
        <begin position="183"/>
        <end position="190"/>
    </location>
</feature>
<dbReference type="PROSITE" id="PS50262">
    <property type="entry name" value="G_PROTEIN_RECEP_F1_2"/>
    <property type="match status" value="1"/>
</dbReference>
<dbReference type="InterPro" id="IPR004061">
    <property type="entry name" value="S1P_rcpt"/>
</dbReference>
<evidence type="ECO:0000256" key="7">
    <source>
        <dbReference type="ARBA" id="ARBA00023170"/>
    </source>
</evidence>
<evidence type="ECO:0000256" key="6">
    <source>
        <dbReference type="ARBA" id="ARBA00023136"/>
    </source>
</evidence>
<dbReference type="FunFam" id="1.20.1070.10:FF:000098">
    <property type="entry name" value="Sphingosine 1-phosphate receptor 1"/>
    <property type="match status" value="1"/>
</dbReference>
<dbReference type="PRINTS" id="PR01523">
    <property type="entry name" value="S1PRECEPTOR"/>
</dbReference>
<proteinExistence type="inferred from homology"/>
<evidence type="ECO:0000313" key="15">
    <source>
        <dbReference type="Proteomes" id="UP000694545"/>
    </source>
</evidence>
<dbReference type="PROSITE" id="PS00237">
    <property type="entry name" value="G_PROTEIN_RECEP_F1_1"/>
    <property type="match status" value="1"/>
</dbReference>
<gene>
    <name evidence="14" type="primary">S1PR5</name>
</gene>
<keyword evidence="2" id="KW-1003">Cell membrane</keyword>
<reference evidence="14" key="2">
    <citation type="submission" date="2025-09" db="UniProtKB">
        <authorList>
            <consortium name="Ensembl"/>
        </authorList>
    </citation>
    <scope>IDENTIFICATION</scope>
</reference>
<dbReference type="SUPFAM" id="SSF81321">
    <property type="entry name" value="Family A G protein-coupled receptor-like"/>
    <property type="match status" value="1"/>
</dbReference>
<protein>
    <submittedName>
        <fullName evidence="14">Sphingosine-1-phosphate receptor 5</fullName>
    </submittedName>
</protein>